<dbReference type="InterPro" id="IPR020841">
    <property type="entry name" value="PKS_Beta-ketoAc_synthase_dom"/>
</dbReference>
<dbReference type="InterPro" id="IPR000794">
    <property type="entry name" value="Beta-ketoacyl_synthase"/>
</dbReference>
<keyword evidence="16" id="KW-1185">Reference proteome</keyword>
<dbReference type="GO" id="GO:0005886">
    <property type="term" value="C:plasma membrane"/>
    <property type="evidence" value="ECO:0007669"/>
    <property type="project" value="UniProtKB-SubCell"/>
</dbReference>
<name>A0A2Z5FZ52_9BACT</name>
<keyword evidence="4" id="KW-1003">Cell membrane</keyword>
<sequence length="411" mass="43543">MPVAQSPQVQRVVITGIGVISALGLNQHQFWASLIEGKAGIVPFDQPEYGQIRFKNAAVIQGYCPEDHFPDKNAAFMDRFAQLSVVAAREAVQQSGIEWNEDLRERTAVITGSCIGGRIAEEVGYWNLFHLNKNRVHPLTIPLGMANSGASQISMEYGIHGATFTFSTACSSSAHALGHAFWMVRSGAAPMAIAGGADAPIYFGNLKAWEAMRVVSPDTCRPFSLDRAGMILGEAASMLVIEPLEAALARGAKPIAEIIGFGMSSDASHITQPSAEGAARAIRGAIRDGGIAPEQIGYINAHGTGTEANDKMEVAAIRLVFGEYAERLQISSTKSMHGHTLGAAGAIEASATALALDRGILPPTANFTQPDPECDLDVIPNQARTESVEIALSNSFAFGGLNAVLALRSMQ</sequence>
<evidence type="ECO:0000256" key="12">
    <source>
        <dbReference type="ARBA" id="ARBA00041756"/>
    </source>
</evidence>
<proteinExistence type="inferred from homology"/>
<dbReference type="Proteomes" id="UP000253606">
    <property type="component" value="Chromosome"/>
</dbReference>
<evidence type="ECO:0000256" key="2">
    <source>
        <dbReference type="ARBA" id="ARBA00008467"/>
    </source>
</evidence>
<evidence type="ECO:0000256" key="3">
    <source>
        <dbReference type="ARBA" id="ARBA00022458"/>
    </source>
</evidence>
<dbReference type="SMART" id="SM00825">
    <property type="entry name" value="PKS_KS"/>
    <property type="match status" value="1"/>
</dbReference>
<keyword evidence="8" id="KW-1133">Transmembrane helix</keyword>
<feature type="domain" description="Ketosynthase family 3 (KS3)" evidence="14">
    <location>
        <begin position="9"/>
        <end position="409"/>
    </location>
</feature>
<dbReference type="Pfam" id="PF00109">
    <property type="entry name" value="ketoacyl-synt"/>
    <property type="match status" value="1"/>
</dbReference>
<dbReference type="OrthoDB" id="9808669at2"/>
<reference evidence="15 16" key="1">
    <citation type="journal article" date="2018" name="Front. Microbiol.">
        <title>Hydrolytic Capabilities as a Key to Environmental Success: Chitinolytic and Cellulolytic Acidobacteria From Acidic Sub-arctic Soils and Boreal Peatlands.</title>
        <authorList>
            <person name="Belova S.E."/>
            <person name="Ravin N.V."/>
            <person name="Pankratov T.A."/>
            <person name="Rakitin A.L."/>
            <person name="Ivanova A.A."/>
            <person name="Beletsky A.V."/>
            <person name="Mardanov A.V."/>
            <person name="Sinninghe Damste J.S."/>
            <person name="Dedysh S.N."/>
        </authorList>
    </citation>
    <scope>NUCLEOTIDE SEQUENCE [LARGE SCALE GENOMIC DNA]</scope>
    <source>
        <strain evidence="15 16">SBC82</strain>
    </source>
</reference>
<dbReference type="KEGG" id="abas:ACPOL_2492"/>
<evidence type="ECO:0000313" key="16">
    <source>
        <dbReference type="Proteomes" id="UP000253606"/>
    </source>
</evidence>
<evidence type="ECO:0000256" key="13">
    <source>
        <dbReference type="RuleBase" id="RU003694"/>
    </source>
</evidence>
<dbReference type="Pfam" id="PF02801">
    <property type="entry name" value="Ketoacyl-synt_C"/>
    <property type="match status" value="1"/>
</dbReference>
<keyword evidence="7" id="KW-0812">Transmembrane</keyword>
<evidence type="ECO:0000256" key="6">
    <source>
        <dbReference type="ARBA" id="ARBA00022679"/>
    </source>
</evidence>
<evidence type="ECO:0000256" key="9">
    <source>
        <dbReference type="ARBA" id="ARBA00023136"/>
    </source>
</evidence>
<keyword evidence="3" id="KW-0536">Nodulation</keyword>
<dbReference type="PANTHER" id="PTHR11712">
    <property type="entry name" value="POLYKETIDE SYNTHASE-RELATED"/>
    <property type="match status" value="1"/>
</dbReference>
<evidence type="ECO:0000256" key="11">
    <source>
        <dbReference type="ARBA" id="ARBA00039445"/>
    </source>
</evidence>
<dbReference type="AlphaFoldDB" id="A0A2Z5FZ52"/>
<evidence type="ECO:0000256" key="8">
    <source>
        <dbReference type="ARBA" id="ARBA00022989"/>
    </source>
</evidence>
<accession>A0A2Z5FZ52</accession>
<comment type="similarity">
    <text evidence="2 13">Belongs to the thiolase-like superfamily. Beta-ketoacyl-ACP synthases family.</text>
</comment>
<dbReference type="InterPro" id="IPR016039">
    <property type="entry name" value="Thiolase-like"/>
</dbReference>
<dbReference type="Gene3D" id="3.40.47.10">
    <property type="match status" value="1"/>
</dbReference>
<dbReference type="NCBIfam" id="NF005589">
    <property type="entry name" value="PRK07314.1"/>
    <property type="match status" value="1"/>
</dbReference>
<evidence type="ECO:0000256" key="5">
    <source>
        <dbReference type="ARBA" id="ARBA00022519"/>
    </source>
</evidence>
<evidence type="ECO:0000256" key="1">
    <source>
        <dbReference type="ARBA" id="ARBA00004533"/>
    </source>
</evidence>
<evidence type="ECO:0000256" key="10">
    <source>
        <dbReference type="ARBA" id="ARBA00037576"/>
    </source>
</evidence>
<dbReference type="PANTHER" id="PTHR11712:SF352">
    <property type="entry name" value="3-OXOACYL-[ACYL-CARRIER-PROTEIN] SYNTHASE"/>
    <property type="match status" value="1"/>
</dbReference>
<dbReference type="SUPFAM" id="SSF53901">
    <property type="entry name" value="Thiolase-like"/>
    <property type="match status" value="2"/>
</dbReference>
<comment type="function">
    <text evidence="10">Proposed to synthesize NOD factor fatty acyl chain. Involved in the synthesis of a highly unsaturated fatty acid moiety, which forms part of a lipo-oligosaccharide that is responsible for host specificity.</text>
</comment>
<dbReference type="InterPro" id="IPR014030">
    <property type="entry name" value="Ketoacyl_synth_N"/>
</dbReference>
<dbReference type="GO" id="GO:0006633">
    <property type="term" value="P:fatty acid biosynthetic process"/>
    <property type="evidence" value="ECO:0007669"/>
    <property type="project" value="TreeGrafter"/>
</dbReference>
<evidence type="ECO:0000256" key="7">
    <source>
        <dbReference type="ARBA" id="ARBA00022692"/>
    </source>
</evidence>
<dbReference type="InterPro" id="IPR014031">
    <property type="entry name" value="Ketoacyl_synth_C"/>
</dbReference>
<keyword evidence="6 13" id="KW-0808">Transferase</keyword>
<dbReference type="GO" id="GO:0004315">
    <property type="term" value="F:3-oxoacyl-[acyl-carrier-protein] synthase activity"/>
    <property type="evidence" value="ECO:0007669"/>
    <property type="project" value="TreeGrafter"/>
</dbReference>
<dbReference type="EMBL" id="CP030840">
    <property type="protein sequence ID" value="AXC11814.1"/>
    <property type="molecule type" value="Genomic_DNA"/>
</dbReference>
<keyword evidence="9" id="KW-0472">Membrane</keyword>
<dbReference type="RefSeq" id="WP_114207192.1">
    <property type="nucleotide sequence ID" value="NZ_CP030840.1"/>
</dbReference>
<evidence type="ECO:0000313" key="15">
    <source>
        <dbReference type="EMBL" id="AXC11814.1"/>
    </source>
</evidence>
<gene>
    <name evidence="15" type="ORF">ACPOL_2492</name>
</gene>
<dbReference type="PROSITE" id="PS52004">
    <property type="entry name" value="KS3_2"/>
    <property type="match status" value="1"/>
</dbReference>
<evidence type="ECO:0000256" key="4">
    <source>
        <dbReference type="ARBA" id="ARBA00022475"/>
    </source>
</evidence>
<keyword evidence="5" id="KW-0997">Cell inner membrane</keyword>
<dbReference type="CDD" id="cd00834">
    <property type="entry name" value="KAS_I_II"/>
    <property type="match status" value="1"/>
</dbReference>
<protein>
    <recommendedName>
        <fullName evidence="11">Nodulation protein E</fullName>
    </recommendedName>
    <alternativeName>
        <fullName evidence="12">Host-specificity of nodulation protein B</fullName>
    </alternativeName>
</protein>
<organism evidence="15 16">
    <name type="scientific">Acidisarcina polymorpha</name>
    <dbReference type="NCBI Taxonomy" id="2211140"/>
    <lineage>
        <taxon>Bacteria</taxon>
        <taxon>Pseudomonadati</taxon>
        <taxon>Acidobacteriota</taxon>
        <taxon>Terriglobia</taxon>
        <taxon>Terriglobales</taxon>
        <taxon>Acidobacteriaceae</taxon>
        <taxon>Acidisarcina</taxon>
    </lineage>
</organism>
<comment type="subcellular location">
    <subcellularLocation>
        <location evidence="1">Cell inner membrane</location>
    </subcellularLocation>
</comment>
<evidence type="ECO:0000259" key="14">
    <source>
        <dbReference type="PROSITE" id="PS52004"/>
    </source>
</evidence>